<feature type="coiled-coil region" evidence="4">
    <location>
        <begin position="148"/>
        <end position="178"/>
    </location>
</feature>
<reference evidence="7" key="1">
    <citation type="submission" date="2020-05" db="EMBL/GenBank/DDBJ databases">
        <title>Phylogenomic resolution of chytrid fungi.</title>
        <authorList>
            <person name="Stajich J.E."/>
            <person name="Amses K."/>
            <person name="Simmons R."/>
            <person name="Seto K."/>
            <person name="Myers J."/>
            <person name="Bonds A."/>
            <person name="Quandt C.A."/>
            <person name="Barry K."/>
            <person name="Liu P."/>
            <person name="Grigoriev I."/>
            <person name="Longcore J.E."/>
            <person name="James T.Y."/>
        </authorList>
    </citation>
    <scope>NUCLEOTIDE SEQUENCE</scope>
    <source>
        <strain evidence="7">JEL0379</strain>
    </source>
</reference>
<dbReference type="Gene3D" id="2.30.30.40">
    <property type="entry name" value="SH3 Domains"/>
    <property type="match status" value="4"/>
</dbReference>
<dbReference type="PROSITE" id="PS51741">
    <property type="entry name" value="F_BAR"/>
    <property type="match status" value="1"/>
</dbReference>
<keyword evidence="3 4" id="KW-0175">Coiled coil</keyword>
<proteinExistence type="predicted"/>
<dbReference type="Pfam" id="PF00611">
    <property type="entry name" value="FCH"/>
    <property type="match status" value="1"/>
</dbReference>
<organism evidence="7 8">
    <name type="scientific">Geranomyces variabilis</name>
    <dbReference type="NCBI Taxonomy" id="109894"/>
    <lineage>
        <taxon>Eukaryota</taxon>
        <taxon>Fungi</taxon>
        <taxon>Fungi incertae sedis</taxon>
        <taxon>Chytridiomycota</taxon>
        <taxon>Chytridiomycota incertae sedis</taxon>
        <taxon>Chytridiomycetes</taxon>
        <taxon>Spizellomycetales</taxon>
        <taxon>Powellomycetaceae</taxon>
        <taxon>Geranomyces</taxon>
    </lineage>
</organism>
<evidence type="ECO:0000259" key="6">
    <source>
        <dbReference type="PROSITE" id="PS51741"/>
    </source>
</evidence>
<feature type="domain" description="SH3" evidence="5">
    <location>
        <begin position="655"/>
        <end position="716"/>
    </location>
</feature>
<sequence length="795" mass="86398">MSSDIRTSIKQLRASQHAALGKLQLKSDAEVELLEVVNSYFRKRAEIENQYAGALEKLSKHYLSRKFKKSMGPASNLTPLAPSEDAATGAVYAAFTAVLVESEKQARKRGQIGDKIVSDISDVIKDLTKSQGTGAKRTKYQQELWASYEDLEKTKQSYDKTAKEAESAKRKYDDMAKKPGSGLGAIRNLVTGTDSEERVEKNRSKWKASSRKLNDARNEYLLCLASANTIQQSYYKEEVPQLMQNVDGSFYTAYPALLEKYSGLEEEYTADLHRSVETIRVSLKIVDRQKEVEAFKGDNYTLFQDANIFYFEPCAGDEIDTVTVDDVTKMALGHRLGRLIAQEEELNVTIAHRERELAGCAQMADVYSQTPSFGNAASPLEQRQDLENALRLLHAIKARTLKQSEMLQGLGVQPIMPIIPSQTGTSGATAAGGTPPAGKPNAVAVYDYDSKADGEISLRNGDDLIILVPETDGWIKVRNLVSQGSGLVPASYIKAVEADVSQMRPATSQSTLQAKRTSMVSVAPSARQVKAVYDFNATDDGELSFKAGDFIEVLDTGGDFTDEAWWEGRLARTNESGQFPIVFTQGWRELQNQPGLGAPMSAAGSMASLARAATTQSHRMSGMDIGPASKRTSTVPEAAAASRRASAVPRPVAAAKAPTARALYAYQSTCEGELSMDVGDIITVTNKNTGSDAWWEGSGPRGKGQFPVNYVEMVEEGSSAAAAPNRTSVIRPPAPTTPAAPQIRALYDYTASADDEISFRAGEIGKLTDSSDADWYVGEFNGQSGAFPANYVQKL</sequence>
<dbReference type="Proteomes" id="UP001212152">
    <property type="component" value="Unassembled WGS sequence"/>
</dbReference>
<evidence type="ECO:0000256" key="4">
    <source>
        <dbReference type="SAM" id="Coils"/>
    </source>
</evidence>
<keyword evidence="8" id="KW-1185">Reference proteome</keyword>
<dbReference type="SUPFAM" id="SSF103657">
    <property type="entry name" value="BAR/IMD domain-like"/>
    <property type="match status" value="1"/>
</dbReference>
<dbReference type="GO" id="GO:0030833">
    <property type="term" value="P:regulation of actin filament polymerization"/>
    <property type="evidence" value="ECO:0007669"/>
    <property type="project" value="TreeGrafter"/>
</dbReference>
<comment type="caution">
    <text evidence="7">The sequence shown here is derived from an EMBL/GenBank/DDBJ whole genome shotgun (WGS) entry which is preliminary data.</text>
</comment>
<dbReference type="EMBL" id="JADGJQ010000008">
    <property type="protein sequence ID" value="KAJ3182728.1"/>
    <property type="molecule type" value="Genomic_DNA"/>
</dbReference>
<evidence type="ECO:0000256" key="1">
    <source>
        <dbReference type="ARBA" id="ARBA00022443"/>
    </source>
</evidence>
<dbReference type="GO" id="GO:0030036">
    <property type="term" value="P:actin cytoskeleton organization"/>
    <property type="evidence" value="ECO:0007669"/>
    <property type="project" value="UniProtKB-ARBA"/>
</dbReference>
<feature type="domain" description="SH3" evidence="5">
    <location>
        <begin position="738"/>
        <end position="795"/>
    </location>
</feature>
<dbReference type="InterPro" id="IPR001452">
    <property type="entry name" value="SH3_domain"/>
</dbReference>
<dbReference type="Pfam" id="PF14604">
    <property type="entry name" value="SH3_9"/>
    <property type="match status" value="1"/>
</dbReference>
<feature type="domain" description="F-BAR" evidence="6">
    <location>
        <begin position="1"/>
        <end position="291"/>
    </location>
</feature>
<evidence type="ECO:0000313" key="7">
    <source>
        <dbReference type="EMBL" id="KAJ3182728.1"/>
    </source>
</evidence>
<dbReference type="Gene3D" id="1.20.1270.60">
    <property type="entry name" value="Arfaptin homology (AH) domain/BAR domain"/>
    <property type="match status" value="1"/>
</dbReference>
<dbReference type="SUPFAM" id="SSF50044">
    <property type="entry name" value="SH3-domain"/>
    <property type="match status" value="4"/>
</dbReference>
<keyword evidence="1 2" id="KW-0728">SH3 domain</keyword>
<protein>
    <submittedName>
        <fullName evidence="7">Intersectin 1 (SH3 domain protein)</fullName>
    </submittedName>
</protein>
<dbReference type="Pfam" id="PF00018">
    <property type="entry name" value="SH3_1"/>
    <property type="match status" value="3"/>
</dbReference>
<dbReference type="InterPro" id="IPR031160">
    <property type="entry name" value="F_BAR_dom"/>
</dbReference>
<evidence type="ECO:0000256" key="3">
    <source>
        <dbReference type="PROSITE-ProRule" id="PRU01077"/>
    </source>
</evidence>
<evidence type="ECO:0000256" key="2">
    <source>
        <dbReference type="PROSITE-ProRule" id="PRU00192"/>
    </source>
</evidence>
<dbReference type="PANTHER" id="PTHR15735">
    <property type="entry name" value="FCH AND DOUBLE SH3 DOMAINS PROTEIN"/>
    <property type="match status" value="1"/>
</dbReference>
<dbReference type="GO" id="GO:0030864">
    <property type="term" value="C:cortical actin cytoskeleton"/>
    <property type="evidence" value="ECO:0007669"/>
    <property type="project" value="UniProtKB-ARBA"/>
</dbReference>
<dbReference type="PRINTS" id="PR00452">
    <property type="entry name" value="SH3DOMAIN"/>
</dbReference>
<dbReference type="AlphaFoldDB" id="A0AAD5TS53"/>
<evidence type="ECO:0000313" key="8">
    <source>
        <dbReference type="Proteomes" id="UP001212152"/>
    </source>
</evidence>
<dbReference type="SMART" id="SM00055">
    <property type="entry name" value="FCH"/>
    <property type="match status" value="1"/>
</dbReference>
<dbReference type="InterPro" id="IPR036028">
    <property type="entry name" value="SH3-like_dom_sf"/>
</dbReference>
<dbReference type="PROSITE" id="PS50002">
    <property type="entry name" value="SH3"/>
    <property type="match status" value="4"/>
</dbReference>
<dbReference type="SMART" id="SM00326">
    <property type="entry name" value="SH3"/>
    <property type="match status" value="4"/>
</dbReference>
<dbReference type="InterPro" id="IPR001060">
    <property type="entry name" value="FCH_dom"/>
</dbReference>
<dbReference type="PANTHER" id="PTHR15735:SF21">
    <property type="entry name" value="PROTEIN NERVOUS WRECK"/>
    <property type="match status" value="1"/>
</dbReference>
<dbReference type="FunFam" id="2.30.30.40:FF:000072">
    <property type="entry name" value="Unconventional Myosin IB"/>
    <property type="match status" value="1"/>
</dbReference>
<gene>
    <name evidence="7" type="primary">ITSN1_2</name>
    <name evidence="7" type="ORF">HDU87_008067</name>
</gene>
<accession>A0AAD5TS53</accession>
<feature type="domain" description="SH3" evidence="5">
    <location>
        <begin position="437"/>
        <end position="498"/>
    </location>
</feature>
<feature type="domain" description="SH3" evidence="5">
    <location>
        <begin position="524"/>
        <end position="589"/>
    </location>
</feature>
<dbReference type="Gene3D" id="6.10.140.470">
    <property type="match status" value="1"/>
</dbReference>
<evidence type="ECO:0000259" key="5">
    <source>
        <dbReference type="PROSITE" id="PS50002"/>
    </source>
</evidence>
<dbReference type="InterPro" id="IPR027267">
    <property type="entry name" value="AH/BAR_dom_sf"/>
</dbReference>
<name>A0AAD5TS53_9FUNG</name>